<dbReference type="SUPFAM" id="SSF53850">
    <property type="entry name" value="Periplasmic binding protein-like II"/>
    <property type="match status" value="1"/>
</dbReference>
<dbReference type="GO" id="GO:0003700">
    <property type="term" value="F:DNA-binding transcription factor activity"/>
    <property type="evidence" value="ECO:0007669"/>
    <property type="project" value="InterPro"/>
</dbReference>
<dbReference type="AlphaFoldDB" id="A0A561SFH5"/>
<accession>A0A561SFH5</accession>
<dbReference type="GO" id="GO:0003677">
    <property type="term" value="F:DNA binding"/>
    <property type="evidence" value="ECO:0007669"/>
    <property type="project" value="UniProtKB-KW"/>
</dbReference>
<dbReference type="PANTHER" id="PTHR30579:SF7">
    <property type="entry name" value="HTH-TYPE TRANSCRIPTIONAL REGULATOR LRHA-RELATED"/>
    <property type="match status" value="1"/>
</dbReference>
<dbReference type="PANTHER" id="PTHR30579">
    <property type="entry name" value="TRANSCRIPTIONAL REGULATOR"/>
    <property type="match status" value="1"/>
</dbReference>
<proteinExistence type="inferred from homology"/>
<organism evidence="6 7">
    <name type="scientific">Kitasatospora viridis</name>
    <dbReference type="NCBI Taxonomy" id="281105"/>
    <lineage>
        <taxon>Bacteria</taxon>
        <taxon>Bacillati</taxon>
        <taxon>Actinomycetota</taxon>
        <taxon>Actinomycetes</taxon>
        <taxon>Kitasatosporales</taxon>
        <taxon>Streptomycetaceae</taxon>
        <taxon>Kitasatospora</taxon>
    </lineage>
</organism>
<dbReference type="SUPFAM" id="SSF46785">
    <property type="entry name" value="Winged helix' DNA-binding domain"/>
    <property type="match status" value="1"/>
</dbReference>
<evidence type="ECO:0000313" key="6">
    <source>
        <dbReference type="EMBL" id="TWF73631.1"/>
    </source>
</evidence>
<sequence>MTRTLDIAVLRSMVAIAENGGFHRAAGALDISQSAVSQHVRRLERIIGRPLVERHGRGIRFTSDGEVAVTEARRVLAAHDEALVRLGLAETDHPGYLIGTTEHAAEGLLPVISRTLGTECPGQAVRFRLDRSTALHEAIDRGTVDAAVFIGNPGHRQSVQAGEVRLSWFAAPEWRVPDRTAPIPLVAIDGPCVLRDRATAALEGAGRTVTVIAEAAQFTGVVSAVRAGLGISLLADHGPLPAGLVRIGELPEVPPERLYLRHRPGAPWPLTRALRTALDSLGLPDRADRAA</sequence>
<dbReference type="Proteomes" id="UP000317940">
    <property type="component" value="Unassembled WGS sequence"/>
</dbReference>
<reference evidence="6 7" key="1">
    <citation type="submission" date="2019-06" db="EMBL/GenBank/DDBJ databases">
        <title>Sequencing the genomes of 1000 actinobacteria strains.</title>
        <authorList>
            <person name="Klenk H.-P."/>
        </authorList>
    </citation>
    <scope>NUCLEOTIDE SEQUENCE [LARGE SCALE GENOMIC DNA]</scope>
    <source>
        <strain evidence="6 7">DSM 44826</strain>
    </source>
</reference>
<dbReference type="RefSeq" id="WP_145910585.1">
    <property type="nucleotide sequence ID" value="NZ_BAAAMZ010000001.1"/>
</dbReference>
<dbReference type="InterPro" id="IPR050176">
    <property type="entry name" value="LTTR"/>
</dbReference>
<dbReference type="InterPro" id="IPR005119">
    <property type="entry name" value="LysR_subst-bd"/>
</dbReference>
<dbReference type="PRINTS" id="PR00039">
    <property type="entry name" value="HTHLYSR"/>
</dbReference>
<dbReference type="Gene3D" id="1.10.10.10">
    <property type="entry name" value="Winged helix-like DNA-binding domain superfamily/Winged helix DNA-binding domain"/>
    <property type="match status" value="1"/>
</dbReference>
<protein>
    <submittedName>
        <fullName evidence="6">DNA-binding transcriptional LysR family regulator</fullName>
    </submittedName>
</protein>
<dbReference type="InterPro" id="IPR036388">
    <property type="entry name" value="WH-like_DNA-bd_sf"/>
</dbReference>
<dbReference type="OrthoDB" id="9789529at2"/>
<dbReference type="Gene3D" id="3.40.190.10">
    <property type="entry name" value="Periplasmic binding protein-like II"/>
    <property type="match status" value="2"/>
</dbReference>
<gene>
    <name evidence="6" type="ORF">FHX73_15244</name>
</gene>
<keyword evidence="4" id="KW-0804">Transcription</keyword>
<keyword evidence="3 6" id="KW-0238">DNA-binding</keyword>
<dbReference type="Pfam" id="PF00126">
    <property type="entry name" value="HTH_1"/>
    <property type="match status" value="1"/>
</dbReference>
<dbReference type="InterPro" id="IPR036390">
    <property type="entry name" value="WH_DNA-bd_sf"/>
</dbReference>
<keyword evidence="2" id="KW-0805">Transcription regulation</keyword>
<evidence type="ECO:0000256" key="3">
    <source>
        <dbReference type="ARBA" id="ARBA00023125"/>
    </source>
</evidence>
<dbReference type="EMBL" id="VIWT01000005">
    <property type="protein sequence ID" value="TWF73631.1"/>
    <property type="molecule type" value="Genomic_DNA"/>
</dbReference>
<keyword evidence="7" id="KW-1185">Reference proteome</keyword>
<feature type="domain" description="HTH lysR-type" evidence="5">
    <location>
        <begin position="5"/>
        <end position="62"/>
    </location>
</feature>
<evidence type="ECO:0000256" key="2">
    <source>
        <dbReference type="ARBA" id="ARBA00023015"/>
    </source>
</evidence>
<dbReference type="PROSITE" id="PS50931">
    <property type="entry name" value="HTH_LYSR"/>
    <property type="match status" value="1"/>
</dbReference>
<dbReference type="InterPro" id="IPR000847">
    <property type="entry name" value="LysR_HTH_N"/>
</dbReference>
<dbReference type="Pfam" id="PF03466">
    <property type="entry name" value="LysR_substrate"/>
    <property type="match status" value="1"/>
</dbReference>
<name>A0A561SFH5_9ACTN</name>
<evidence type="ECO:0000256" key="1">
    <source>
        <dbReference type="ARBA" id="ARBA00009437"/>
    </source>
</evidence>
<evidence type="ECO:0000256" key="4">
    <source>
        <dbReference type="ARBA" id="ARBA00023163"/>
    </source>
</evidence>
<evidence type="ECO:0000259" key="5">
    <source>
        <dbReference type="PROSITE" id="PS50931"/>
    </source>
</evidence>
<comment type="caution">
    <text evidence="6">The sequence shown here is derived from an EMBL/GenBank/DDBJ whole genome shotgun (WGS) entry which is preliminary data.</text>
</comment>
<comment type="similarity">
    <text evidence="1">Belongs to the LysR transcriptional regulatory family.</text>
</comment>
<evidence type="ECO:0000313" key="7">
    <source>
        <dbReference type="Proteomes" id="UP000317940"/>
    </source>
</evidence>